<sequence>MGGGGGGGASSIRTALSLLLLLLVSCPLFYAYDHVLRSFNLFVNKPSRQPQQLIYDFLLMLLKGDSLASSSSTLHAPDFAILISIRSDAYTEIQILLYTFIVVVLVKLELLDWKDLNLSQFFHIITAVDVNRQCHFPFSEHMDNFSVVDAADHFNKWALFIFPSRTVRPSLKGQMELLLLNYCCCCQRQQGTRVRLRLIVIIITRVLCSVSSKSISFFIC</sequence>
<name>A0A0V1L463_9BILA</name>
<evidence type="ECO:0000256" key="1">
    <source>
        <dbReference type="SAM" id="Phobius"/>
    </source>
</evidence>
<keyword evidence="3" id="KW-1185">Reference proteome</keyword>
<evidence type="ECO:0000313" key="2">
    <source>
        <dbReference type="EMBL" id="KRZ54241.1"/>
    </source>
</evidence>
<proteinExistence type="predicted"/>
<reference evidence="2 3" key="1">
    <citation type="submission" date="2015-05" db="EMBL/GenBank/DDBJ databases">
        <title>Evolution of Trichinella species and genotypes.</title>
        <authorList>
            <person name="Korhonen P.K."/>
            <person name="Edoardo P."/>
            <person name="Giuseppe L.R."/>
            <person name="Gasser R.B."/>
        </authorList>
    </citation>
    <scope>NUCLEOTIDE SEQUENCE [LARGE SCALE GENOMIC DNA]</scope>
    <source>
        <strain evidence="2">ISS10</strain>
    </source>
</reference>
<organism evidence="2 3">
    <name type="scientific">Trichinella nativa</name>
    <dbReference type="NCBI Taxonomy" id="6335"/>
    <lineage>
        <taxon>Eukaryota</taxon>
        <taxon>Metazoa</taxon>
        <taxon>Ecdysozoa</taxon>
        <taxon>Nematoda</taxon>
        <taxon>Enoplea</taxon>
        <taxon>Dorylaimia</taxon>
        <taxon>Trichinellida</taxon>
        <taxon>Trichinellidae</taxon>
        <taxon>Trichinella</taxon>
    </lineage>
</organism>
<keyword evidence="1" id="KW-1133">Transmembrane helix</keyword>
<dbReference type="Proteomes" id="UP000054721">
    <property type="component" value="Unassembled WGS sequence"/>
</dbReference>
<accession>A0A0V1L463</accession>
<dbReference type="OrthoDB" id="10419269at2759"/>
<comment type="caution">
    <text evidence="2">The sequence shown here is derived from an EMBL/GenBank/DDBJ whole genome shotgun (WGS) entry which is preliminary data.</text>
</comment>
<evidence type="ECO:0000313" key="3">
    <source>
        <dbReference type="Proteomes" id="UP000054721"/>
    </source>
</evidence>
<keyword evidence="1" id="KW-0812">Transmembrane</keyword>
<keyword evidence="1" id="KW-0472">Membrane</keyword>
<feature type="transmembrane region" description="Helical" evidence="1">
    <location>
        <begin position="12"/>
        <end position="32"/>
    </location>
</feature>
<gene>
    <name evidence="2" type="ORF">T02_7119</name>
</gene>
<dbReference type="AlphaFoldDB" id="A0A0V1L463"/>
<dbReference type="EMBL" id="JYDW01000142">
    <property type="protein sequence ID" value="KRZ54241.1"/>
    <property type="molecule type" value="Genomic_DNA"/>
</dbReference>
<protein>
    <submittedName>
        <fullName evidence="2">Uncharacterized protein</fullName>
    </submittedName>
</protein>